<dbReference type="Proteomes" id="UP000094329">
    <property type="component" value="Unassembled WGS sequence"/>
</dbReference>
<dbReference type="RefSeq" id="WP_069314108.1">
    <property type="nucleotide sequence ID" value="NZ_MDTU01000002.1"/>
</dbReference>
<feature type="compositionally biased region" description="Polar residues" evidence="1">
    <location>
        <begin position="51"/>
        <end position="61"/>
    </location>
</feature>
<evidence type="ECO:0000313" key="2">
    <source>
        <dbReference type="EMBL" id="ODN41644.1"/>
    </source>
</evidence>
<reference evidence="2 3" key="1">
    <citation type="submission" date="2016-08" db="EMBL/GenBank/DDBJ databases">
        <title>Draft genome sequence of Candidatus Piscirickettsia litoralis, from seawater.</title>
        <authorList>
            <person name="Wan X."/>
            <person name="Lee A.J."/>
            <person name="Hou S."/>
            <person name="Donachie S.P."/>
        </authorList>
    </citation>
    <scope>NUCLEOTIDE SEQUENCE [LARGE SCALE GENOMIC DNA]</scope>
    <source>
        <strain evidence="2 3">Y2</strain>
    </source>
</reference>
<dbReference type="EMBL" id="MDTU01000002">
    <property type="protein sequence ID" value="ODN41644.1"/>
    <property type="molecule type" value="Genomic_DNA"/>
</dbReference>
<gene>
    <name evidence="2" type="ORF">BGC07_16250</name>
</gene>
<sequence>MQKNMALFLGDSGSIANGFRSSGLTAVPQNGDDFSGKTELEKSVALFLGDSSGTTDNSLSTDAFPMNQEGDDSSHKANFVKNTAMFLGDKGSSGREAAQAQLNQHVASAQQSLKDIAENQGAVIKK</sequence>
<accession>A0ABX2ZYE7</accession>
<proteinExistence type="predicted"/>
<keyword evidence="3" id="KW-1185">Reference proteome</keyword>
<name>A0ABX2ZYE7_9GAMM</name>
<feature type="region of interest" description="Disordered" evidence="1">
    <location>
        <begin position="49"/>
        <end position="77"/>
    </location>
</feature>
<protein>
    <submittedName>
        <fullName evidence="2">Uncharacterized protein</fullName>
    </submittedName>
</protein>
<comment type="caution">
    <text evidence="2">The sequence shown here is derived from an EMBL/GenBank/DDBJ whole genome shotgun (WGS) entry which is preliminary data.</text>
</comment>
<evidence type="ECO:0000256" key="1">
    <source>
        <dbReference type="SAM" id="MobiDB-lite"/>
    </source>
</evidence>
<organism evidence="2 3">
    <name type="scientific">Piscirickettsia litoralis</name>
    <dbReference type="NCBI Taxonomy" id="1891921"/>
    <lineage>
        <taxon>Bacteria</taxon>
        <taxon>Pseudomonadati</taxon>
        <taxon>Pseudomonadota</taxon>
        <taxon>Gammaproteobacteria</taxon>
        <taxon>Thiotrichales</taxon>
        <taxon>Piscirickettsiaceae</taxon>
        <taxon>Piscirickettsia</taxon>
    </lineage>
</organism>
<evidence type="ECO:0000313" key="3">
    <source>
        <dbReference type="Proteomes" id="UP000094329"/>
    </source>
</evidence>